<organism evidence="2 3">
    <name type="scientific">Actinoplanes awajinensis subsp. mycoplanecinus</name>
    <dbReference type="NCBI Taxonomy" id="135947"/>
    <lineage>
        <taxon>Bacteria</taxon>
        <taxon>Bacillati</taxon>
        <taxon>Actinomycetota</taxon>
        <taxon>Actinomycetes</taxon>
        <taxon>Micromonosporales</taxon>
        <taxon>Micromonosporaceae</taxon>
        <taxon>Actinoplanes</taxon>
    </lineage>
</organism>
<dbReference type="EMBL" id="LLZH01000025">
    <property type="protein sequence ID" value="KUL40563.1"/>
    <property type="molecule type" value="Genomic_DNA"/>
</dbReference>
<dbReference type="OrthoDB" id="5174760at2"/>
<accession>A0A0X3V6Y3</accession>
<dbReference type="AlphaFoldDB" id="A0A0X3V6Y3"/>
<gene>
    <name evidence="2" type="ORF">ADL15_06110</name>
</gene>
<keyword evidence="3" id="KW-1185">Reference proteome</keyword>
<evidence type="ECO:0000313" key="3">
    <source>
        <dbReference type="Proteomes" id="UP000053244"/>
    </source>
</evidence>
<dbReference type="RefSeq" id="WP_067685626.1">
    <property type="nucleotide sequence ID" value="NZ_LLZH01000025.1"/>
</dbReference>
<reference evidence="2 3" key="1">
    <citation type="submission" date="2015-10" db="EMBL/GenBank/DDBJ databases">
        <authorList>
            <person name="Gilbert D.G."/>
        </authorList>
    </citation>
    <scope>NUCLEOTIDE SEQUENCE [LARGE SCALE GENOMIC DNA]</scope>
    <source>
        <strain evidence="2 3">NRRL B-16712</strain>
    </source>
</reference>
<keyword evidence="1" id="KW-0812">Transmembrane</keyword>
<keyword evidence="1" id="KW-0472">Membrane</keyword>
<evidence type="ECO:0000256" key="1">
    <source>
        <dbReference type="SAM" id="Phobius"/>
    </source>
</evidence>
<evidence type="ECO:0000313" key="2">
    <source>
        <dbReference type="EMBL" id="KUL40563.1"/>
    </source>
</evidence>
<dbReference type="Proteomes" id="UP000053244">
    <property type="component" value="Unassembled WGS sequence"/>
</dbReference>
<name>A0A0X3V6Y3_9ACTN</name>
<comment type="caution">
    <text evidence="2">The sequence shown here is derived from an EMBL/GenBank/DDBJ whole genome shotgun (WGS) entry which is preliminary data.</text>
</comment>
<keyword evidence="1" id="KW-1133">Transmembrane helix</keyword>
<sequence>MSARTVWPPIAFPGTDMLLWPDDRPAPVLPAGKAGIAVRIRSKAGDPAPYPKLFTVGVDDRPLWWGLGRMIAVVEPGEHLVEVRGMRAADTARQVRVAAGEIAELEFWTPRASATSKVRGILVPAPARRRPGTGRYLVLGYLVAFTLLILTSIANLRPDGRGFAALVAVPIAVALLAIWWKRRGDARYRVAASVEAAEAGRDGPGGWFLGDGEPPARLADDGHGVLVVTGALTRDYTWNGRRFINHMPATNVNAWMPWPDLTIDGEPRPFSWHSWCYRLTPGPHEITVAVRAPESAADRFAGDRATHRVTVTAGQVTRLDVGVTGRVEVRSASLDPEAPSEITGFSATVSCTT</sequence>
<protein>
    <submittedName>
        <fullName evidence="2">Uncharacterized protein</fullName>
    </submittedName>
</protein>
<proteinExistence type="predicted"/>
<feature type="transmembrane region" description="Helical" evidence="1">
    <location>
        <begin position="162"/>
        <end position="180"/>
    </location>
</feature>
<feature type="transmembrane region" description="Helical" evidence="1">
    <location>
        <begin position="136"/>
        <end position="156"/>
    </location>
</feature>